<evidence type="ECO:0000256" key="2">
    <source>
        <dbReference type="ARBA" id="ARBA00022690"/>
    </source>
</evidence>
<evidence type="ECO:0000256" key="3">
    <source>
        <dbReference type="ARBA" id="ARBA00022704"/>
    </source>
</evidence>
<feature type="non-terminal residue" evidence="6">
    <location>
        <position position="1"/>
    </location>
</feature>
<evidence type="ECO:0000256" key="4">
    <source>
        <dbReference type="SAM" id="SignalP"/>
    </source>
</evidence>
<dbReference type="SUPFAM" id="SSF54403">
    <property type="entry name" value="Cystatin/monellin"/>
    <property type="match status" value="1"/>
</dbReference>
<dbReference type="Gene3D" id="3.10.450.10">
    <property type="match status" value="1"/>
</dbReference>
<dbReference type="InterPro" id="IPR046350">
    <property type="entry name" value="Cystatin_sf"/>
</dbReference>
<dbReference type="GO" id="GO:0004869">
    <property type="term" value="F:cysteine-type endopeptidase inhibitor activity"/>
    <property type="evidence" value="ECO:0007669"/>
    <property type="project" value="UniProtKB-KW"/>
</dbReference>
<proteinExistence type="inferred from homology"/>
<evidence type="ECO:0000313" key="6">
    <source>
        <dbReference type="EMBL" id="KAJ9575271.1"/>
    </source>
</evidence>
<dbReference type="Proteomes" id="UP001233999">
    <property type="component" value="Unassembled WGS sequence"/>
</dbReference>
<dbReference type="CDD" id="cd00042">
    <property type="entry name" value="CY"/>
    <property type="match status" value="1"/>
</dbReference>
<protein>
    <recommendedName>
        <fullName evidence="5">Cystatin domain-containing protein</fullName>
    </recommendedName>
</protein>
<reference evidence="6" key="1">
    <citation type="journal article" date="2023" name="IScience">
        <title>Live-bearing cockroach genome reveals convergent evolutionary mechanisms linked to viviparity in insects and beyond.</title>
        <authorList>
            <person name="Fouks B."/>
            <person name="Harrison M.C."/>
            <person name="Mikhailova A.A."/>
            <person name="Marchal E."/>
            <person name="English S."/>
            <person name="Carruthers M."/>
            <person name="Jennings E.C."/>
            <person name="Chiamaka E.L."/>
            <person name="Frigard R.A."/>
            <person name="Pippel M."/>
            <person name="Attardo G.M."/>
            <person name="Benoit J.B."/>
            <person name="Bornberg-Bauer E."/>
            <person name="Tobe S.S."/>
        </authorList>
    </citation>
    <scope>NUCLEOTIDE SEQUENCE</scope>
    <source>
        <strain evidence="6">Stay&amp;Tobe</strain>
    </source>
</reference>
<reference evidence="6" key="2">
    <citation type="submission" date="2023-05" db="EMBL/GenBank/DDBJ databases">
        <authorList>
            <person name="Fouks B."/>
        </authorList>
    </citation>
    <scope>NUCLEOTIDE SEQUENCE</scope>
    <source>
        <strain evidence="6">Stay&amp;Tobe</strain>
        <tissue evidence="6">Testes</tissue>
    </source>
</reference>
<dbReference type="SMART" id="SM00043">
    <property type="entry name" value="CY"/>
    <property type="match status" value="1"/>
</dbReference>
<keyword evidence="7" id="KW-1185">Reference proteome</keyword>
<dbReference type="GO" id="GO:0005615">
    <property type="term" value="C:extracellular space"/>
    <property type="evidence" value="ECO:0007669"/>
    <property type="project" value="TreeGrafter"/>
</dbReference>
<organism evidence="6 7">
    <name type="scientific">Diploptera punctata</name>
    <name type="common">Pacific beetle cockroach</name>
    <dbReference type="NCBI Taxonomy" id="6984"/>
    <lineage>
        <taxon>Eukaryota</taxon>
        <taxon>Metazoa</taxon>
        <taxon>Ecdysozoa</taxon>
        <taxon>Arthropoda</taxon>
        <taxon>Hexapoda</taxon>
        <taxon>Insecta</taxon>
        <taxon>Pterygota</taxon>
        <taxon>Neoptera</taxon>
        <taxon>Polyneoptera</taxon>
        <taxon>Dictyoptera</taxon>
        <taxon>Blattodea</taxon>
        <taxon>Blaberoidea</taxon>
        <taxon>Blaberidae</taxon>
        <taxon>Diplopterinae</taxon>
        <taxon>Diploptera</taxon>
    </lineage>
</organism>
<dbReference type="EMBL" id="JASPKZ010010055">
    <property type="protein sequence ID" value="KAJ9575271.1"/>
    <property type="molecule type" value="Genomic_DNA"/>
</dbReference>
<feature type="domain" description="Cystatin" evidence="5">
    <location>
        <begin position="30"/>
        <end position="120"/>
    </location>
</feature>
<dbReference type="PANTHER" id="PTHR46186">
    <property type="entry name" value="CYSTATIN"/>
    <property type="match status" value="1"/>
</dbReference>
<dbReference type="GO" id="GO:0031982">
    <property type="term" value="C:vesicle"/>
    <property type="evidence" value="ECO:0007669"/>
    <property type="project" value="TreeGrafter"/>
</dbReference>
<keyword evidence="4" id="KW-0732">Signal</keyword>
<dbReference type="InterPro" id="IPR000010">
    <property type="entry name" value="Cystatin_dom"/>
</dbReference>
<feature type="chain" id="PRO_5041996889" description="Cystatin domain-containing protein" evidence="4">
    <location>
        <begin position="27"/>
        <end position="124"/>
    </location>
</feature>
<feature type="non-terminal residue" evidence="6">
    <location>
        <position position="124"/>
    </location>
</feature>
<dbReference type="AlphaFoldDB" id="A0AAD7Z7G4"/>
<comment type="caution">
    <text evidence="6">The sequence shown here is derived from an EMBL/GenBank/DDBJ whole genome shotgun (WGS) entry which is preliminary data.</text>
</comment>
<evidence type="ECO:0000313" key="7">
    <source>
        <dbReference type="Proteomes" id="UP001233999"/>
    </source>
</evidence>
<comment type="similarity">
    <text evidence="1">Belongs to the cystatin family.</text>
</comment>
<sequence length="124" mass="13647">KMNTMQVTYGLVMVMMLFCAYSPAQGAPQDCPGCPVEGDPQDPEIQKYAEQAVDKIENEANCGCAYELVEISHVTTQVVAGELVHLDLVVVHEEIKEQCSVDILVQSWLDVEEITINSCEAISE</sequence>
<evidence type="ECO:0000256" key="1">
    <source>
        <dbReference type="ARBA" id="ARBA00009403"/>
    </source>
</evidence>
<name>A0AAD7Z7G4_DIPPU</name>
<accession>A0AAD7Z7G4</accession>
<dbReference type="PANTHER" id="PTHR46186:SF2">
    <property type="entry name" value="CYSTATIN"/>
    <property type="match status" value="1"/>
</dbReference>
<keyword evidence="2" id="KW-0646">Protease inhibitor</keyword>
<dbReference type="GO" id="GO:0005737">
    <property type="term" value="C:cytoplasm"/>
    <property type="evidence" value="ECO:0007669"/>
    <property type="project" value="TreeGrafter"/>
</dbReference>
<gene>
    <name evidence="6" type="ORF">L9F63_025779</name>
</gene>
<feature type="signal peptide" evidence="4">
    <location>
        <begin position="1"/>
        <end position="26"/>
    </location>
</feature>
<evidence type="ECO:0000259" key="5">
    <source>
        <dbReference type="SMART" id="SM00043"/>
    </source>
</evidence>
<keyword evidence="3" id="KW-0789">Thiol protease inhibitor</keyword>
<dbReference type="Pfam" id="PF00031">
    <property type="entry name" value="Cystatin"/>
    <property type="match status" value="1"/>
</dbReference>